<dbReference type="PANTHER" id="PTHR33416:SF17">
    <property type="entry name" value="PROTEIN KAKU4"/>
    <property type="match status" value="1"/>
</dbReference>
<organism evidence="2 3">
    <name type="scientific">Stylosanthes scabra</name>
    <dbReference type="NCBI Taxonomy" id="79078"/>
    <lineage>
        <taxon>Eukaryota</taxon>
        <taxon>Viridiplantae</taxon>
        <taxon>Streptophyta</taxon>
        <taxon>Embryophyta</taxon>
        <taxon>Tracheophyta</taxon>
        <taxon>Spermatophyta</taxon>
        <taxon>Magnoliopsida</taxon>
        <taxon>eudicotyledons</taxon>
        <taxon>Gunneridae</taxon>
        <taxon>Pentapetalae</taxon>
        <taxon>rosids</taxon>
        <taxon>fabids</taxon>
        <taxon>Fabales</taxon>
        <taxon>Fabaceae</taxon>
        <taxon>Papilionoideae</taxon>
        <taxon>50 kb inversion clade</taxon>
        <taxon>dalbergioids sensu lato</taxon>
        <taxon>Dalbergieae</taxon>
        <taxon>Pterocarpus clade</taxon>
        <taxon>Stylosanthes</taxon>
    </lineage>
</organism>
<proteinExistence type="predicted"/>
<evidence type="ECO:0000313" key="3">
    <source>
        <dbReference type="Proteomes" id="UP001341840"/>
    </source>
</evidence>
<feature type="region of interest" description="Disordered" evidence="1">
    <location>
        <begin position="378"/>
        <end position="422"/>
    </location>
</feature>
<accession>A0ABU6RN11</accession>
<name>A0ABU6RN11_9FABA</name>
<evidence type="ECO:0008006" key="4">
    <source>
        <dbReference type="Google" id="ProtNLM"/>
    </source>
</evidence>
<protein>
    <recommendedName>
        <fullName evidence="4">Protein KAKU4</fullName>
    </recommendedName>
</protein>
<feature type="region of interest" description="Disordered" evidence="1">
    <location>
        <begin position="477"/>
        <end position="512"/>
    </location>
</feature>
<comment type="caution">
    <text evidence="2">The sequence shown here is derived from an EMBL/GenBank/DDBJ whole genome shotgun (WGS) entry which is preliminary data.</text>
</comment>
<feature type="region of interest" description="Disordered" evidence="1">
    <location>
        <begin position="1"/>
        <end position="45"/>
    </location>
</feature>
<evidence type="ECO:0000256" key="1">
    <source>
        <dbReference type="SAM" id="MobiDB-lite"/>
    </source>
</evidence>
<dbReference type="PANTHER" id="PTHR33416">
    <property type="entry name" value="NUCLEAR PORE COMPLEX PROTEIN NUP1"/>
    <property type="match status" value="1"/>
</dbReference>
<gene>
    <name evidence="2" type="ORF">PIB30_065120</name>
</gene>
<reference evidence="2 3" key="1">
    <citation type="journal article" date="2023" name="Plants (Basel)">
        <title>Bridging the Gap: Combining Genomics and Transcriptomics Approaches to Understand Stylosanthes scabra, an Orphan Legume from the Brazilian Caatinga.</title>
        <authorList>
            <person name="Ferreira-Neto J.R.C."/>
            <person name="da Silva M.D."/>
            <person name="Binneck E."/>
            <person name="de Melo N.F."/>
            <person name="da Silva R.H."/>
            <person name="de Melo A.L.T.M."/>
            <person name="Pandolfi V."/>
            <person name="Bustamante F.O."/>
            <person name="Brasileiro-Vidal A.C."/>
            <person name="Benko-Iseppon A.M."/>
        </authorList>
    </citation>
    <scope>NUCLEOTIDE SEQUENCE [LARGE SCALE GENOMIC DNA]</scope>
    <source>
        <tissue evidence="2">Leaves</tissue>
    </source>
</reference>
<dbReference type="EMBL" id="JASCZI010030853">
    <property type="protein sequence ID" value="MED6125078.1"/>
    <property type="molecule type" value="Genomic_DNA"/>
</dbReference>
<feature type="region of interest" description="Disordered" evidence="1">
    <location>
        <begin position="72"/>
        <end position="103"/>
    </location>
</feature>
<keyword evidence="3" id="KW-1185">Reference proteome</keyword>
<feature type="compositionally biased region" description="Polar residues" evidence="1">
    <location>
        <begin position="548"/>
        <end position="579"/>
    </location>
</feature>
<dbReference type="Proteomes" id="UP001341840">
    <property type="component" value="Unassembled WGS sequence"/>
</dbReference>
<feature type="compositionally biased region" description="Low complexity" evidence="1">
    <location>
        <begin position="75"/>
        <end position="96"/>
    </location>
</feature>
<evidence type="ECO:0000313" key="2">
    <source>
        <dbReference type="EMBL" id="MED6125078.1"/>
    </source>
</evidence>
<sequence>MASISGSRSGGKILRSRRRAATARTPYDRPAPPTPSASAPAPSPNWLSRYVLSPTRFIASGAGKFVSAVLDLDNSSPTSSSSDESSPCSSATVSSSEDVGAFDDEIDNTVEGDDALNKLQPLVASSKSKLVIEQLLLKEWFSREEGDRLIKIIRSRVVDSPANDNDEDKMSRDMVSPELCSAAVMEAKKWLQEKKSGLKSNSDLGYGSRSLDLVTLTQSPKDEGSPADVAKSYMRSRPPWASPSIDHIKPPTPVGIQLFKEETPHLFGGNSTSTSKLKRDTPATGSWSIQDEIRRVRSRATEEMLRTVPSSKTDLSPFSMDYTNNVRTSATENIKASSGENAHNFTNVEYALPNLASGIGGQASPGLESKLNGYLPESLPSGQANANSDQKQGFGAVQQSKGSQDGCGEIATTGKEDGSLNDAHRDGRLVYIDATNDTNGDNHQLDSVEAREALKSSLHDENGSVIKEKVEVEAALPNGNSEPRTHPGQVVEKNTEMLDNEPSRVYSRQERKAQGVLERDKVLSESIEVPDAIVNDPIAFKEDEGVVTGSQNSSSIQYEVQQDNNLPGSEPQSAATPSSIAKRRGRRATRYNMRGVSTKGVK</sequence>
<feature type="region of interest" description="Disordered" evidence="1">
    <location>
        <begin position="544"/>
        <end position="602"/>
    </location>
</feature>
<feature type="compositionally biased region" description="Polar residues" evidence="1">
    <location>
        <begin position="380"/>
        <end position="403"/>
    </location>
</feature>